<keyword evidence="6 15" id="KW-0963">Cytoplasm</keyword>
<evidence type="ECO:0000256" key="7">
    <source>
        <dbReference type="ARBA" id="ARBA00022598"/>
    </source>
</evidence>
<keyword evidence="8 15" id="KW-0547">Nucleotide-binding</keyword>
<dbReference type="GO" id="GO:0005524">
    <property type="term" value="F:ATP binding"/>
    <property type="evidence" value="ECO:0007669"/>
    <property type="project" value="UniProtKB-KW"/>
</dbReference>
<evidence type="ECO:0000256" key="3">
    <source>
        <dbReference type="ARBA" id="ARBA00010280"/>
    </source>
</evidence>
<dbReference type="GO" id="GO:0046084">
    <property type="term" value="P:adenine biosynthetic process"/>
    <property type="evidence" value="ECO:0007669"/>
    <property type="project" value="TreeGrafter"/>
</dbReference>
<dbReference type="GO" id="GO:0004641">
    <property type="term" value="F:phosphoribosylformylglycinamidine cyclo-ligase activity"/>
    <property type="evidence" value="ECO:0007669"/>
    <property type="project" value="UniProtKB-UniRule"/>
</dbReference>
<dbReference type="GO" id="GO:0005829">
    <property type="term" value="C:cytosol"/>
    <property type="evidence" value="ECO:0007669"/>
    <property type="project" value="TreeGrafter"/>
</dbReference>
<keyword evidence="10 15" id="KW-0067">ATP-binding</keyword>
<evidence type="ECO:0000313" key="18">
    <source>
        <dbReference type="EMBL" id="AKU80233.1"/>
    </source>
</evidence>
<dbReference type="Gene3D" id="3.30.1330.10">
    <property type="entry name" value="PurM-like, N-terminal domain"/>
    <property type="match status" value="1"/>
</dbReference>
<comment type="pathway">
    <text evidence="2 15">Purine metabolism; IMP biosynthesis via de novo pathway; 5-amino-1-(5-phospho-D-ribosyl)imidazole from N(2)-formyl-N(1)-(5-phospho-D-ribosyl)glycinamide: step 2/2.</text>
</comment>
<evidence type="ECO:0000256" key="2">
    <source>
        <dbReference type="ARBA" id="ARBA00004686"/>
    </source>
</evidence>
<dbReference type="SUPFAM" id="SSF56042">
    <property type="entry name" value="PurM C-terminal domain-like"/>
    <property type="match status" value="1"/>
</dbReference>
<proteinExistence type="inferred from homology"/>
<dbReference type="NCBIfam" id="TIGR00878">
    <property type="entry name" value="purM"/>
    <property type="match status" value="1"/>
</dbReference>
<evidence type="ECO:0000256" key="15">
    <source>
        <dbReference type="HAMAP-Rule" id="MF_00741"/>
    </source>
</evidence>
<accession>A0A0K1P7G4</accession>
<evidence type="ECO:0000256" key="10">
    <source>
        <dbReference type="ARBA" id="ARBA00022840"/>
    </source>
</evidence>
<dbReference type="InterPro" id="IPR036676">
    <property type="entry name" value="PurM-like_C_sf"/>
</dbReference>
<dbReference type="FunFam" id="3.90.650.10:FF:000011">
    <property type="entry name" value="Phosphoribosylformylglycinamidine cyclo-ligase"/>
    <property type="match status" value="1"/>
</dbReference>
<dbReference type="PATRIC" id="fig|216946.3.peg.1022"/>
<dbReference type="GO" id="GO:0004637">
    <property type="term" value="F:phosphoribosylamine-glycine ligase activity"/>
    <property type="evidence" value="ECO:0007669"/>
    <property type="project" value="TreeGrafter"/>
</dbReference>
<comment type="similarity">
    <text evidence="3 15">Belongs to the AIR synthase family.</text>
</comment>
<dbReference type="Gene3D" id="3.90.650.10">
    <property type="entry name" value="PurM-like C-terminal domain"/>
    <property type="match status" value="1"/>
</dbReference>
<dbReference type="EC" id="6.3.3.1" evidence="4 15"/>
<comment type="subcellular location">
    <subcellularLocation>
        <location evidence="1 15">Cytoplasm</location>
    </subcellularLocation>
</comment>
<feature type="domain" description="PurM-like C-terminal" evidence="17">
    <location>
        <begin position="173"/>
        <end position="339"/>
    </location>
</feature>
<evidence type="ECO:0000256" key="13">
    <source>
        <dbReference type="ARBA" id="ARBA00033093"/>
    </source>
</evidence>
<evidence type="ECO:0000256" key="11">
    <source>
        <dbReference type="ARBA" id="ARBA00031908"/>
    </source>
</evidence>
<dbReference type="GO" id="GO:0006189">
    <property type="term" value="P:'de novo' IMP biosynthetic process"/>
    <property type="evidence" value="ECO:0007669"/>
    <property type="project" value="UniProtKB-UniRule"/>
</dbReference>
<organism evidence="18 19">
    <name type="scientific">Spiroplasma turonicum</name>
    <dbReference type="NCBI Taxonomy" id="216946"/>
    <lineage>
        <taxon>Bacteria</taxon>
        <taxon>Bacillati</taxon>
        <taxon>Mycoplasmatota</taxon>
        <taxon>Mollicutes</taxon>
        <taxon>Entomoplasmatales</taxon>
        <taxon>Spiroplasmataceae</taxon>
        <taxon>Spiroplasma</taxon>
    </lineage>
</organism>
<evidence type="ECO:0000256" key="14">
    <source>
        <dbReference type="ARBA" id="ARBA00049057"/>
    </source>
</evidence>
<dbReference type="FunFam" id="3.30.1330.10:FF:000001">
    <property type="entry name" value="Phosphoribosylformylglycinamidine cyclo-ligase"/>
    <property type="match status" value="1"/>
</dbReference>
<reference evidence="18 19" key="1">
    <citation type="journal article" date="2015" name="Genome Announc.">
        <title>Complete Genome Sequence of Spiroplasma turonicum Strain Tab4cT, a Parasite of a Horse Fly, Haematopota sp. (Diptera: Tabanidae).</title>
        <authorList>
            <person name="Davis R.E."/>
            <person name="Shao J."/>
            <person name="Zhao Y."/>
            <person name="Gasparich G.E."/>
            <person name="Gaynor B.J."/>
            <person name="Donofrio N."/>
        </authorList>
    </citation>
    <scope>NUCLEOTIDE SEQUENCE [LARGE SCALE GENOMIC DNA]</scope>
    <source>
        <strain evidence="18 19">Tab4c</strain>
    </source>
</reference>
<dbReference type="STRING" id="216946.STURO_v1c09820"/>
<name>A0A0K1P7G4_9MOLU</name>
<evidence type="ECO:0000256" key="8">
    <source>
        <dbReference type="ARBA" id="ARBA00022741"/>
    </source>
</evidence>
<protein>
    <recommendedName>
        <fullName evidence="5 15">Phosphoribosylformylglycinamidine cyclo-ligase</fullName>
        <ecNumber evidence="4 15">6.3.3.1</ecNumber>
    </recommendedName>
    <alternativeName>
        <fullName evidence="12 15">AIR synthase</fullName>
    </alternativeName>
    <alternativeName>
        <fullName evidence="13 15">AIRS</fullName>
    </alternativeName>
    <alternativeName>
        <fullName evidence="11 15">Phosphoribosyl-aminoimidazole synthetase</fullName>
    </alternativeName>
</protein>
<dbReference type="Pfam" id="PF02769">
    <property type="entry name" value="AIRS_C"/>
    <property type="match status" value="1"/>
</dbReference>
<evidence type="ECO:0000259" key="17">
    <source>
        <dbReference type="Pfam" id="PF02769"/>
    </source>
</evidence>
<keyword evidence="9 15" id="KW-0658">Purine biosynthesis</keyword>
<evidence type="ECO:0000256" key="1">
    <source>
        <dbReference type="ARBA" id="ARBA00004496"/>
    </source>
</evidence>
<dbReference type="InterPro" id="IPR036921">
    <property type="entry name" value="PurM-like_N_sf"/>
</dbReference>
<feature type="domain" description="PurM-like N-terminal" evidence="16">
    <location>
        <begin position="56"/>
        <end position="161"/>
    </location>
</feature>
<dbReference type="InterPro" id="IPR016188">
    <property type="entry name" value="PurM-like_N"/>
</dbReference>
<keyword evidence="7 15" id="KW-0436">Ligase</keyword>
<dbReference type="UniPathway" id="UPA00074">
    <property type="reaction ID" value="UER00129"/>
</dbReference>
<dbReference type="PANTHER" id="PTHR10520">
    <property type="entry name" value="TRIFUNCTIONAL PURINE BIOSYNTHETIC PROTEIN ADENOSINE-3-RELATED"/>
    <property type="match status" value="1"/>
</dbReference>
<evidence type="ECO:0000259" key="16">
    <source>
        <dbReference type="Pfam" id="PF00586"/>
    </source>
</evidence>
<gene>
    <name evidence="15" type="primary">purM</name>
    <name evidence="18" type="ORF">STURON_00987</name>
</gene>
<dbReference type="OrthoDB" id="9802507at2"/>
<dbReference type="Pfam" id="PF00586">
    <property type="entry name" value="AIRS"/>
    <property type="match status" value="1"/>
</dbReference>
<dbReference type="InterPro" id="IPR004733">
    <property type="entry name" value="PurM_cligase"/>
</dbReference>
<evidence type="ECO:0000256" key="4">
    <source>
        <dbReference type="ARBA" id="ARBA00013047"/>
    </source>
</evidence>
<dbReference type="InterPro" id="IPR010918">
    <property type="entry name" value="PurM-like_C_dom"/>
</dbReference>
<dbReference type="Proteomes" id="UP000067243">
    <property type="component" value="Chromosome"/>
</dbReference>
<dbReference type="HAMAP" id="MF_00741">
    <property type="entry name" value="AIRS"/>
    <property type="match status" value="1"/>
</dbReference>
<evidence type="ECO:0000256" key="9">
    <source>
        <dbReference type="ARBA" id="ARBA00022755"/>
    </source>
</evidence>
<dbReference type="KEGG" id="stur:STURON_00987"/>
<dbReference type="CDD" id="cd02196">
    <property type="entry name" value="PurM"/>
    <property type="match status" value="1"/>
</dbReference>
<keyword evidence="19" id="KW-1185">Reference proteome</keyword>
<sequence length="346" mass="38412">MSENYKKSGVDIHKGYEVVNRIKKIVTNKFDANLSSNIGNFGCVFDLSKLNLKNPLLVSGTDGVGTKLLLAIESNIHNTIGVDLVAMCVNDIITLGATPLYFLDYIAVDKINVEIIESIITGIVDGCLQSECSLIGGETAEMQDMYIKNHYDLAGFITGAVEKEKIIDFKNVKPGNKIIAISSSGIHSNGYSLVRKIFFKDNNFKFDHKFEELDCSLITELMKPTKIYSKLVKNLMHSNIKINAMANITGGGLIENIPRALPKGLCANIFKSKLRINPIFNLMQRIGNIDEDEMFNIFNMGVGFVLIVDEDTHLDVVKLINKTDEYNSYLIGEVTQSNESIRLING</sequence>
<evidence type="ECO:0000256" key="5">
    <source>
        <dbReference type="ARBA" id="ARBA00020367"/>
    </source>
</evidence>
<dbReference type="AlphaFoldDB" id="A0A0K1P7G4"/>
<dbReference type="PANTHER" id="PTHR10520:SF12">
    <property type="entry name" value="TRIFUNCTIONAL PURINE BIOSYNTHETIC PROTEIN ADENOSINE-3"/>
    <property type="match status" value="1"/>
</dbReference>
<comment type="catalytic activity">
    <reaction evidence="14 15">
        <text>2-formamido-N(1)-(5-O-phospho-beta-D-ribosyl)acetamidine + ATP = 5-amino-1-(5-phospho-beta-D-ribosyl)imidazole + ADP + phosphate + H(+)</text>
        <dbReference type="Rhea" id="RHEA:23032"/>
        <dbReference type="ChEBI" id="CHEBI:15378"/>
        <dbReference type="ChEBI" id="CHEBI:30616"/>
        <dbReference type="ChEBI" id="CHEBI:43474"/>
        <dbReference type="ChEBI" id="CHEBI:137981"/>
        <dbReference type="ChEBI" id="CHEBI:147287"/>
        <dbReference type="ChEBI" id="CHEBI:456216"/>
        <dbReference type="EC" id="6.3.3.1"/>
    </reaction>
</comment>
<evidence type="ECO:0000313" key="19">
    <source>
        <dbReference type="Proteomes" id="UP000067243"/>
    </source>
</evidence>
<dbReference type="RefSeq" id="WP_075048794.1">
    <property type="nucleotide sequence ID" value="NZ_CP012328.1"/>
</dbReference>
<dbReference type="EMBL" id="CP012328">
    <property type="protein sequence ID" value="AKU80233.1"/>
    <property type="molecule type" value="Genomic_DNA"/>
</dbReference>
<dbReference type="SUPFAM" id="SSF55326">
    <property type="entry name" value="PurM N-terminal domain-like"/>
    <property type="match status" value="1"/>
</dbReference>
<evidence type="ECO:0000256" key="6">
    <source>
        <dbReference type="ARBA" id="ARBA00022490"/>
    </source>
</evidence>
<evidence type="ECO:0000256" key="12">
    <source>
        <dbReference type="ARBA" id="ARBA00032931"/>
    </source>
</evidence>